<evidence type="ECO:0000259" key="5">
    <source>
        <dbReference type="PROSITE" id="PS50931"/>
    </source>
</evidence>
<dbReference type="PANTHER" id="PTHR30126">
    <property type="entry name" value="HTH-TYPE TRANSCRIPTIONAL REGULATOR"/>
    <property type="match status" value="1"/>
</dbReference>
<dbReference type="InterPro" id="IPR000847">
    <property type="entry name" value="LysR_HTH_N"/>
</dbReference>
<dbReference type="KEGG" id="ete:ETEE_3336"/>
<dbReference type="SUPFAM" id="SSF53850">
    <property type="entry name" value="Periplasmic binding protein-like II"/>
    <property type="match status" value="1"/>
</dbReference>
<reference evidence="6 7" key="1">
    <citation type="journal article" date="2012" name="PLoS ONE">
        <title>Edwardsiella comparative phylogenomics reveal the new intra/inter-species taxonomic relationships, virulence evolution and niche adaptation mechanisms.</title>
        <authorList>
            <person name="Yang M."/>
            <person name="Lv Y."/>
            <person name="Xiao J."/>
            <person name="Wu H."/>
            <person name="Zheng H."/>
            <person name="Liu Q."/>
            <person name="Zhang Y."/>
            <person name="Wang Q."/>
        </authorList>
    </citation>
    <scope>NUCLEOTIDE SEQUENCE [LARGE SCALE GENOMIC DNA]</scope>
    <source>
        <strain evidence="7">080813</strain>
    </source>
</reference>
<dbReference type="GeneID" id="33940789"/>
<dbReference type="Gene3D" id="1.10.10.10">
    <property type="entry name" value="Winged helix-like DNA-binding domain superfamily/Winged helix DNA-binding domain"/>
    <property type="match status" value="1"/>
</dbReference>
<keyword evidence="2" id="KW-0805">Transcription regulation</keyword>
<dbReference type="InterPro" id="IPR005119">
    <property type="entry name" value="LysR_subst-bd"/>
</dbReference>
<dbReference type="PROSITE" id="PS50931">
    <property type="entry name" value="HTH_LYSR"/>
    <property type="match status" value="1"/>
</dbReference>
<evidence type="ECO:0000313" key="7">
    <source>
        <dbReference type="Proteomes" id="UP000028681"/>
    </source>
</evidence>
<dbReference type="SUPFAM" id="SSF46785">
    <property type="entry name" value="Winged helix' DNA-binding domain"/>
    <property type="match status" value="1"/>
</dbReference>
<dbReference type="HOGENOM" id="CLU_039613_4_1_6"/>
<organism evidence="6 7">
    <name type="scientific">Edwardsiella anguillarum ET080813</name>
    <dbReference type="NCBI Taxonomy" id="667120"/>
    <lineage>
        <taxon>Bacteria</taxon>
        <taxon>Pseudomonadati</taxon>
        <taxon>Pseudomonadota</taxon>
        <taxon>Gammaproteobacteria</taxon>
        <taxon>Enterobacterales</taxon>
        <taxon>Hafniaceae</taxon>
        <taxon>Edwardsiella</taxon>
    </lineage>
</organism>
<dbReference type="EMBL" id="CP006664">
    <property type="protein sequence ID" value="AIJ09758.1"/>
    <property type="molecule type" value="Genomic_DNA"/>
</dbReference>
<feature type="domain" description="HTH lysR-type" evidence="5">
    <location>
        <begin position="1"/>
        <end position="58"/>
    </location>
</feature>
<gene>
    <name evidence="6" type="ORF">ETEE_3336</name>
</gene>
<dbReference type="GO" id="GO:0000976">
    <property type="term" value="F:transcription cis-regulatory region binding"/>
    <property type="evidence" value="ECO:0007669"/>
    <property type="project" value="TreeGrafter"/>
</dbReference>
<protein>
    <submittedName>
        <fullName evidence="6">Putative transcriptional regulator LYSR-type</fullName>
    </submittedName>
</protein>
<evidence type="ECO:0000256" key="1">
    <source>
        <dbReference type="ARBA" id="ARBA00009437"/>
    </source>
</evidence>
<evidence type="ECO:0000256" key="2">
    <source>
        <dbReference type="ARBA" id="ARBA00023015"/>
    </source>
</evidence>
<dbReference type="PRINTS" id="PR00039">
    <property type="entry name" value="HTHLYSR"/>
</dbReference>
<evidence type="ECO:0000256" key="4">
    <source>
        <dbReference type="ARBA" id="ARBA00023163"/>
    </source>
</evidence>
<keyword evidence="4" id="KW-0804">Transcription</keyword>
<dbReference type="Pfam" id="PF03466">
    <property type="entry name" value="LysR_substrate"/>
    <property type="match status" value="1"/>
</dbReference>
<dbReference type="PANTHER" id="PTHR30126:SF2">
    <property type="entry name" value="HTH-TYPE TRANSCRIPTIONAL REGULATOR YJIE"/>
    <property type="match status" value="1"/>
</dbReference>
<dbReference type="CDD" id="cd05466">
    <property type="entry name" value="PBP2_LTTR_substrate"/>
    <property type="match status" value="1"/>
</dbReference>
<dbReference type="AlphaFoldDB" id="A0A076LTC4"/>
<sequence>MDVKWLEDFISLQRLGNFSAAARARNVTQPAFSRRIRALEIWLGVPLFDRSSNPIALTPYGEKFLSSAEDILARILDVKLDFAQLAIQSDETVRIASLHTFAVNMLPMLLDAMGSALEGIKVVVNPGLQGIDNHFNTLLENSADLLMVYDIDGARPSAAEMDCLQSHLLAHETLIPVISRALAQRHPPGQPLPYLAYSDFSFIGRVVAPLCRHAPQPLVKCYETSMSEGLKHMVLRDRGLAWLPLSMVHRELAQGVLCNAFPDHPRLSRCLQILLYKRRESSRPAVERFWQAATGCRLP</sequence>
<dbReference type="Gene3D" id="3.40.190.290">
    <property type="match status" value="1"/>
</dbReference>
<keyword evidence="3" id="KW-0238">DNA-binding</keyword>
<accession>A0A076LTC4</accession>
<comment type="similarity">
    <text evidence="1">Belongs to the LysR transcriptional regulatory family.</text>
</comment>
<dbReference type="Proteomes" id="UP000028681">
    <property type="component" value="Chromosome"/>
</dbReference>
<dbReference type="RefSeq" id="WP_034164306.1">
    <property type="nucleotide sequence ID" value="NZ_CP006664.1"/>
</dbReference>
<name>A0A076LTC4_9GAMM</name>
<dbReference type="GO" id="GO:0003700">
    <property type="term" value="F:DNA-binding transcription factor activity"/>
    <property type="evidence" value="ECO:0007669"/>
    <property type="project" value="InterPro"/>
</dbReference>
<dbReference type="InterPro" id="IPR036390">
    <property type="entry name" value="WH_DNA-bd_sf"/>
</dbReference>
<dbReference type="Pfam" id="PF00126">
    <property type="entry name" value="HTH_1"/>
    <property type="match status" value="1"/>
</dbReference>
<proteinExistence type="inferred from homology"/>
<evidence type="ECO:0000256" key="3">
    <source>
        <dbReference type="ARBA" id="ARBA00023125"/>
    </source>
</evidence>
<dbReference type="InterPro" id="IPR036388">
    <property type="entry name" value="WH-like_DNA-bd_sf"/>
</dbReference>
<evidence type="ECO:0000313" key="6">
    <source>
        <dbReference type="EMBL" id="AIJ09758.1"/>
    </source>
</evidence>